<dbReference type="EMBL" id="LR031358">
    <property type="protein sequence ID" value="VDB98551.1"/>
    <property type="molecule type" value="Genomic_DNA"/>
</dbReference>
<reference evidence="2" key="3">
    <citation type="submission" date="2019-10" db="EMBL/GenBank/DDBJ databases">
        <title>Malate fermentation in French cider.</title>
        <authorList>
            <person name="Cousin F.J."/>
            <person name="Medina Fernandez S."/>
            <person name="Misery B."/>
            <person name="Laplace J.-M."/>
            <person name="Cretenet M."/>
        </authorList>
    </citation>
    <scope>NUCLEOTIDE SEQUENCE</scope>
    <source>
        <strain evidence="2">UCMA15129</strain>
    </source>
</reference>
<gene>
    <name evidence="3" type="ORF">ATX59_06400</name>
    <name evidence="2" type="ORF">GA838_06235</name>
    <name evidence="4" type="ORF">OENI_1310</name>
</gene>
<dbReference type="AlphaFoldDB" id="A0A483C619"/>
<dbReference type="Proteomes" id="UP000181728">
    <property type="component" value="Unassembled WGS sequence"/>
</dbReference>
<evidence type="ECO:0000313" key="4">
    <source>
        <dbReference type="EMBL" id="VDB98551.1"/>
    </source>
</evidence>
<dbReference type="EMBL" id="MLOK01000046">
    <property type="protein sequence ID" value="OIM20927.1"/>
    <property type="molecule type" value="Genomic_DNA"/>
</dbReference>
<dbReference type="Proteomes" id="UP000294726">
    <property type="component" value="Chromosome"/>
</dbReference>
<accession>A0A483C619</accession>
<feature type="transmembrane region" description="Helical" evidence="1">
    <location>
        <begin position="60"/>
        <end position="82"/>
    </location>
</feature>
<dbReference type="EMBL" id="WERV01000004">
    <property type="protein sequence ID" value="MDV7715355.1"/>
    <property type="molecule type" value="Genomic_DNA"/>
</dbReference>
<protein>
    <submittedName>
        <fullName evidence="2">Uncharacterized protein</fullName>
    </submittedName>
</protein>
<dbReference type="RefSeq" id="WP_002822246.1">
    <property type="nucleotide sequence ID" value="NZ_CP027431.1"/>
</dbReference>
<evidence type="ECO:0000313" key="3">
    <source>
        <dbReference type="EMBL" id="OIM20927.1"/>
    </source>
</evidence>
<keyword evidence="1" id="KW-0472">Membrane</keyword>
<evidence type="ECO:0000313" key="2">
    <source>
        <dbReference type="EMBL" id="MDV7715355.1"/>
    </source>
</evidence>
<organism evidence="2 7">
    <name type="scientific">Oenococcus oeni</name>
    <name type="common">Leuconostoc oenos</name>
    <dbReference type="NCBI Taxonomy" id="1247"/>
    <lineage>
        <taxon>Bacteria</taxon>
        <taxon>Bacillati</taxon>
        <taxon>Bacillota</taxon>
        <taxon>Bacilli</taxon>
        <taxon>Lactobacillales</taxon>
        <taxon>Lactobacillaceae</taxon>
        <taxon>Oenococcus</taxon>
    </lineage>
</organism>
<feature type="transmembrane region" description="Helical" evidence="1">
    <location>
        <begin position="88"/>
        <end position="107"/>
    </location>
</feature>
<proteinExistence type="predicted"/>
<evidence type="ECO:0000256" key="1">
    <source>
        <dbReference type="SAM" id="Phobius"/>
    </source>
</evidence>
<name>A0A483C619_OENOE</name>
<dbReference type="Proteomes" id="UP001281024">
    <property type="component" value="Unassembled WGS sequence"/>
</dbReference>
<evidence type="ECO:0000313" key="5">
    <source>
        <dbReference type="Proteomes" id="UP000181728"/>
    </source>
</evidence>
<evidence type="ECO:0000313" key="6">
    <source>
        <dbReference type="Proteomes" id="UP000294726"/>
    </source>
</evidence>
<reference evidence="3 5" key="1">
    <citation type="journal article" date="2016" name="BMC Genomics">
        <title>Consensus pan-genome assembly of the specialised wine bacterium Oenococcus oeni.</title>
        <authorList>
            <person name="Sternes P.R."/>
            <person name="Borneman A.R."/>
        </authorList>
    </citation>
    <scope>NUCLEOTIDE SEQUENCE [LARGE SCALE GENOMIC DNA]</scope>
    <source>
        <strain evidence="3 5">AWRIB661</strain>
    </source>
</reference>
<reference evidence="4 6" key="2">
    <citation type="submission" date="2018-08" db="EMBL/GenBank/DDBJ databases">
        <authorList>
            <person name="Lorentzen P. G. S. M."/>
        </authorList>
    </citation>
    <scope>NUCLEOTIDE SEQUENCE [LARGE SCALE GENOMIC DNA]</scope>
    <source>
        <strain evidence="4 6">CRBO_1381</strain>
    </source>
</reference>
<evidence type="ECO:0000313" key="7">
    <source>
        <dbReference type="Proteomes" id="UP001281024"/>
    </source>
</evidence>
<sequence length="111" mass="13315">MAKMENGNFEDDFNDDIDDDLDEKIGRRIDIQFRNWAKKHPRHIIVDGKPYRHGHWHRNIVIDHGADFYSLGLMLSVGITWFTSHQNVFTTFWHGILSWFYLGYWLAQQLH</sequence>
<keyword evidence="1" id="KW-1133">Transmembrane helix</keyword>
<keyword evidence="1" id="KW-0812">Transmembrane</keyword>